<sequence>MISDNAARPRPMPGLRHGSSLRSSPAQAAGGPVRWTRFVVSWVSTVAAIAATVSLAASAQAAPAKPTPAPFPVTDIARLYASDISSYPGGVYLQPVETFTALRRDHPEVMARNLETAVAINQSAAGNPGLQRRALADAHEDPLWTMSDAFGDRLGRDFRNALAADRLPKTTALFSDYLARAGGLANATLIEKYVFGYERPFIVAPERIRKYTRAGASEYDALGSNPSFPSGHTSLFFWRGTLFASMLPELAPQFLARASEGGYHRIVLGVHYPLDVIGGAIVGQAAAADRWNDPQFRRLLAASATEIRKELEWRCGAALSVCIARDTPYATDAAAQTIYAQRMTYGFGRVSSPTHPMVVPRQAVELIAGAYPQLTDEQRRQVLEQTASPAGYPLDDQHPGRASWQRLDLVRAYTADVTVGRDGRVTVH</sequence>
<gene>
    <name evidence="3" type="ORF">P9A14_20855</name>
</gene>
<dbReference type="InterPro" id="IPR000326">
    <property type="entry name" value="PAP2/HPO"/>
</dbReference>
<dbReference type="Proteomes" id="UP001213504">
    <property type="component" value="Chromosome"/>
</dbReference>
<feature type="region of interest" description="Disordered" evidence="1">
    <location>
        <begin position="1"/>
        <end position="29"/>
    </location>
</feature>
<name>A0AAX3T6G9_9ACTN</name>
<dbReference type="SUPFAM" id="SSF48317">
    <property type="entry name" value="Acid phosphatase/Vanadium-dependent haloperoxidase"/>
    <property type="match status" value="1"/>
</dbReference>
<dbReference type="Pfam" id="PF01569">
    <property type="entry name" value="PAP2"/>
    <property type="match status" value="1"/>
</dbReference>
<evidence type="ECO:0000313" key="4">
    <source>
        <dbReference type="Proteomes" id="UP001213504"/>
    </source>
</evidence>
<reference evidence="3" key="1">
    <citation type="submission" date="2023-04" db="EMBL/GenBank/DDBJ databases">
        <title>Complete genome sequence of a phthalic acid esters degrading bacterial strain.</title>
        <authorList>
            <person name="Weng L."/>
            <person name="Jia Y."/>
            <person name="Ren L."/>
        </authorList>
    </citation>
    <scope>NUCLEOTIDE SEQUENCE</scope>
    <source>
        <strain evidence="3">RL-LY01</strain>
    </source>
</reference>
<evidence type="ECO:0000256" key="1">
    <source>
        <dbReference type="SAM" id="MobiDB-lite"/>
    </source>
</evidence>
<dbReference type="EMBL" id="CP121270">
    <property type="protein sequence ID" value="WFP24544.1"/>
    <property type="molecule type" value="Genomic_DNA"/>
</dbReference>
<dbReference type="InterPro" id="IPR001011">
    <property type="entry name" value="Acid_Pase_classA_bac"/>
</dbReference>
<evidence type="ECO:0000259" key="2">
    <source>
        <dbReference type="SMART" id="SM00014"/>
    </source>
</evidence>
<dbReference type="AlphaFoldDB" id="A0AAX3T6G9"/>
<dbReference type="GO" id="GO:0003993">
    <property type="term" value="F:acid phosphatase activity"/>
    <property type="evidence" value="ECO:0007669"/>
    <property type="project" value="InterPro"/>
</dbReference>
<dbReference type="GO" id="GO:0030288">
    <property type="term" value="C:outer membrane-bounded periplasmic space"/>
    <property type="evidence" value="ECO:0007669"/>
    <property type="project" value="InterPro"/>
</dbReference>
<protein>
    <submittedName>
        <fullName evidence="3">Phosphatase PAP2 family protein</fullName>
    </submittedName>
</protein>
<dbReference type="RefSeq" id="WP_242697035.1">
    <property type="nucleotide sequence ID" value="NZ_CP121270.1"/>
</dbReference>
<dbReference type="Gene3D" id="1.20.144.10">
    <property type="entry name" value="Phosphatidic acid phosphatase type 2/haloperoxidase"/>
    <property type="match status" value="1"/>
</dbReference>
<feature type="domain" description="Phosphatidic acid phosphatase type 2/haloperoxidase" evidence="2">
    <location>
        <begin position="174"/>
        <end position="291"/>
    </location>
</feature>
<dbReference type="InterPro" id="IPR036938">
    <property type="entry name" value="PAP2/HPO_sf"/>
</dbReference>
<organism evidence="3 4">
    <name type="scientific">Gordonia hongkongensis</name>
    <dbReference type="NCBI Taxonomy" id="1701090"/>
    <lineage>
        <taxon>Bacteria</taxon>
        <taxon>Bacillati</taxon>
        <taxon>Actinomycetota</taxon>
        <taxon>Actinomycetes</taxon>
        <taxon>Mycobacteriales</taxon>
        <taxon>Gordoniaceae</taxon>
        <taxon>Gordonia</taxon>
    </lineage>
</organism>
<dbReference type="PRINTS" id="PR00483">
    <property type="entry name" value="BACPHPHTASE"/>
</dbReference>
<accession>A0AAX3T6G9</accession>
<proteinExistence type="predicted"/>
<dbReference type="SMART" id="SM00014">
    <property type="entry name" value="acidPPc"/>
    <property type="match status" value="1"/>
</dbReference>
<evidence type="ECO:0000313" key="3">
    <source>
        <dbReference type="EMBL" id="WFP24544.1"/>
    </source>
</evidence>